<dbReference type="OMA" id="GFMVWAR"/>
<feature type="region of interest" description="Disordered" evidence="1">
    <location>
        <begin position="102"/>
        <end position="123"/>
    </location>
</feature>
<dbReference type="PANTHER" id="PTHR31860">
    <property type="entry name" value="HEAT-INDUCIBLE TRANSCRIPTION REPRESSOR (DUF639)-RELATED"/>
    <property type="match status" value="1"/>
</dbReference>
<evidence type="ECO:0000256" key="2">
    <source>
        <dbReference type="SAM" id="Phobius"/>
    </source>
</evidence>
<protein>
    <submittedName>
        <fullName evidence="4">Uncharacterized protein LOC104587722 isoform X1</fullName>
    </submittedName>
</protein>
<keyword evidence="3" id="KW-1185">Reference proteome</keyword>
<dbReference type="InParanoid" id="A0A1U7YWF7"/>
<feature type="transmembrane region" description="Helical" evidence="2">
    <location>
        <begin position="525"/>
        <end position="542"/>
    </location>
</feature>
<proteinExistence type="predicted"/>
<feature type="transmembrane region" description="Helical" evidence="2">
    <location>
        <begin position="609"/>
        <end position="638"/>
    </location>
</feature>
<evidence type="ECO:0000313" key="3">
    <source>
        <dbReference type="Proteomes" id="UP000189703"/>
    </source>
</evidence>
<dbReference type="AlphaFoldDB" id="A0A1U7YWF7"/>
<dbReference type="KEGG" id="nnu:104587722"/>
<keyword evidence="2" id="KW-0812">Transmembrane</keyword>
<dbReference type="Pfam" id="PF04842">
    <property type="entry name" value="DUF639"/>
    <property type="match status" value="1"/>
</dbReference>
<dbReference type="eggNOG" id="ENOG502QVNF">
    <property type="taxonomic scope" value="Eukaryota"/>
</dbReference>
<keyword evidence="2" id="KW-1133">Transmembrane helix</keyword>
<dbReference type="Proteomes" id="UP000189703">
    <property type="component" value="Unplaced"/>
</dbReference>
<evidence type="ECO:0000256" key="1">
    <source>
        <dbReference type="SAM" id="MobiDB-lite"/>
    </source>
</evidence>
<feature type="compositionally biased region" description="Basic and acidic residues" evidence="1">
    <location>
        <begin position="109"/>
        <end position="123"/>
    </location>
</feature>
<evidence type="ECO:0000313" key="4">
    <source>
        <dbReference type="RefSeq" id="XP_010243739.1"/>
    </source>
</evidence>
<keyword evidence="2" id="KW-0472">Membrane</keyword>
<dbReference type="InterPro" id="IPR006927">
    <property type="entry name" value="DUF639"/>
</dbReference>
<dbReference type="PANTHER" id="PTHR31860:SF5">
    <property type="entry name" value="ARGH (DUF639)"/>
    <property type="match status" value="1"/>
</dbReference>
<dbReference type="OrthoDB" id="1903413at2759"/>
<sequence length="675" mass="76081">MGYKSNKFNRAINGLHLRKHFEPEINIIRILDISVDGLVEDFEAGWKAEGHGYSRKLVEFCSSKALSNICCNIEDKIADGSFSRITFDMMLAWERPSLEDEESYSESVAKQKEENNIPPKGREEHDDIPLFYSDIMPLLVSEDPSIGEDAFVWMGSLAPLPADIVNGQFTFEALTATTANRLHFPAYDRYIKEIDKCIKYLQKQATPTGMEFADDEFVLHMEGTAGSQRVVRHIGGTSWPGRLILTNYALYFEASGVISYEDAIKIDLSKNADHSVQPSSTGPWGAPIFDKAIIYESSQLSEAVVLEFPEMTSSTRRDHWLALIKEVILLHQFLLKFKVESTIQAWEMHARTILGIVRLHAAREMLRIFPPVPTNFLIFALFEELPKGDYVLEEVANGLKQVSSINPCSAGSILCSLNMSHPSMSNIRVNEEIEESIAGGQADNLLSLETKINKVREEAKEVGIAKATVDGLKEEGISDNILVLMELISPFKTVLPWCQRVISWEKPSFTVFVLSMTVIIIYKEWIGKMLAVFLVWAVGKILKARHDRTGEKFTEVIVSNSSDQTTVESIVSAQHQLLSVYSMLQTANITILKIQSILLSKAPKHTDQVMVVMIGLAMLLAVIPFKFVIIATTLYYFVMSSEIGKYMENEHSNRRMREWWNSVPIVPVRVVEKTP</sequence>
<name>A0A1U7YWF7_NELNU</name>
<gene>
    <name evidence="4" type="primary">LOC104587722</name>
</gene>
<organism evidence="3 4">
    <name type="scientific">Nelumbo nucifera</name>
    <name type="common">Sacred lotus</name>
    <dbReference type="NCBI Taxonomy" id="4432"/>
    <lineage>
        <taxon>Eukaryota</taxon>
        <taxon>Viridiplantae</taxon>
        <taxon>Streptophyta</taxon>
        <taxon>Embryophyta</taxon>
        <taxon>Tracheophyta</taxon>
        <taxon>Spermatophyta</taxon>
        <taxon>Magnoliopsida</taxon>
        <taxon>Proteales</taxon>
        <taxon>Nelumbonaceae</taxon>
        <taxon>Nelumbo</taxon>
    </lineage>
</organism>
<reference evidence="4" key="1">
    <citation type="submission" date="2025-08" db="UniProtKB">
        <authorList>
            <consortium name="RefSeq"/>
        </authorList>
    </citation>
    <scope>IDENTIFICATION</scope>
</reference>
<dbReference type="GeneID" id="104587722"/>
<accession>A0A1U7YWF7</accession>
<dbReference type="RefSeq" id="XP_010243739.1">
    <property type="nucleotide sequence ID" value="XM_010245437.2"/>
</dbReference>